<accession>A0A8D8MNE0</accession>
<organism evidence="1">
    <name type="scientific">Culex pipiens</name>
    <name type="common">House mosquito</name>
    <dbReference type="NCBI Taxonomy" id="7175"/>
    <lineage>
        <taxon>Eukaryota</taxon>
        <taxon>Metazoa</taxon>
        <taxon>Ecdysozoa</taxon>
        <taxon>Arthropoda</taxon>
        <taxon>Hexapoda</taxon>
        <taxon>Insecta</taxon>
        <taxon>Pterygota</taxon>
        <taxon>Neoptera</taxon>
        <taxon>Endopterygota</taxon>
        <taxon>Diptera</taxon>
        <taxon>Nematocera</taxon>
        <taxon>Culicoidea</taxon>
        <taxon>Culicidae</taxon>
        <taxon>Culicinae</taxon>
        <taxon>Culicini</taxon>
        <taxon>Culex</taxon>
        <taxon>Culex</taxon>
    </lineage>
</organism>
<dbReference type="EMBL" id="HBUE01210103">
    <property type="protein sequence ID" value="CAG6534085.1"/>
    <property type="molecule type" value="Transcribed_RNA"/>
</dbReference>
<sequence>MRDRQLRQVRQRLDDLEHKAHVFFPHPDSFHVELPQSPSLSSDHLQDPLVIRKREDLGIQRRNAFVEQHLQTTKPYRCLKRVRTEDHPQQILVNHSDTTHGLQVRVDLHLEQRKVRLNAKGVRGLQHVPDDGHDRVSQFRQGQLAQGTNGQLFRHFTPRA</sequence>
<evidence type="ECO:0000313" key="1">
    <source>
        <dbReference type="EMBL" id="CAG6534085.1"/>
    </source>
</evidence>
<dbReference type="AlphaFoldDB" id="A0A8D8MNE0"/>
<proteinExistence type="predicted"/>
<reference evidence="1" key="1">
    <citation type="submission" date="2021-05" db="EMBL/GenBank/DDBJ databases">
        <authorList>
            <person name="Alioto T."/>
            <person name="Alioto T."/>
            <person name="Gomez Garrido J."/>
        </authorList>
    </citation>
    <scope>NUCLEOTIDE SEQUENCE</scope>
</reference>
<protein>
    <submittedName>
        <fullName evidence="1">(northern house mosquito) hypothetical protein</fullName>
    </submittedName>
</protein>
<name>A0A8D8MNE0_CULPI</name>
<dbReference type="EMBL" id="HBUE01316518">
    <property type="protein sequence ID" value="CAG6585985.1"/>
    <property type="molecule type" value="Transcribed_RNA"/>
</dbReference>